<comment type="caution">
    <text evidence="2">The sequence shown here is derived from an EMBL/GenBank/DDBJ whole genome shotgun (WGS) entry which is preliminary data.</text>
</comment>
<protein>
    <recommendedName>
        <fullName evidence="4">HNH nuclease domain-containing protein</fullName>
    </recommendedName>
</protein>
<dbReference type="Proteomes" id="UP001370758">
    <property type="component" value="Unassembled WGS sequence"/>
</dbReference>
<sequence>MDTLHGLSRAASASPNLKCVTVSIFSFNILQRNVYCALFRLLSTLPLYDEIESFSFIWTGAEESFYNDYHLLPESDRTIIGLYNWTTGRFPKAQELLGPLISDDVFFEKMREIRLPKNLRSFRTDMDSNYYFYLLPVLCSPSANITDLHIHKAAHPFAADFAFPTVKNLTISMASSVILHQDGFKLLKYQFPNLESLRITKARWEESISYIFWFPNVPTILYLDIPWPGPRPHKCRINALEHFLGPMLHEENARNLERCTFRGKTFSVSGLRDVVAVCTISKGVETPDGDAPGNHKQIWTFDWEGDLDFDQMERDWEDWEVMERQEEDLEYSDYALSESEESEHAVGLGDNAGFEGSIGDMESEFSGDSEYPHTGDELYPIDSDNESDGSSDIDIDK</sequence>
<organism evidence="2 3">
    <name type="scientific">Arthrobotrys musiformis</name>
    <dbReference type="NCBI Taxonomy" id="47236"/>
    <lineage>
        <taxon>Eukaryota</taxon>
        <taxon>Fungi</taxon>
        <taxon>Dikarya</taxon>
        <taxon>Ascomycota</taxon>
        <taxon>Pezizomycotina</taxon>
        <taxon>Orbiliomycetes</taxon>
        <taxon>Orbiliales</taxon>
        <taxon>Orbiliaceae</taxon>
        <taxon>Arthrobotrys</taxon>
    </lineage>
</organism>
<dbReference type="EMBL" id="JAVHJL010000004">
    <property type="protein sequence ID" value="KAK6505765.1"/>
    <property type="molecule type" value="Genomic_DNA"/>
</dbReference>
<evidence type="ECO:0000313" key="3">
    <source>
        <dbReference type="Proteomes" id="UP001370758"/>
    </source>
</evidence>
<reference evidence="2 3" key="1">
    <citation type="submission" date="2023-08" db="EMBL/GenBank/DDBJ databases">
        <authorList>
            <person name="Palmer J.M."/>
        </authorList>
    </citation>
    <scope>NUCLEOTIDE SEQUENCE [LARGE SCALE GENOMIC DNA]</scope>
    <source>
        <strain evidence="2 3">TWF481</strain>
    </source>
</reference>
<feature type="region of interest" description="Disordered" evidence="1">
    <location>
        <begin position="340"/>
        <end position="397"/>
    </location>
</feature>
<gene>
    <name evidence="2" type="ORF">TWF481_007657</name>
</gene>
<proteinExistence type="predicted"/>
<keyword evidence="3" id="KW-1185">Reference proteome</keyword>
<name>A0AAV9WDE6_9PEZI</name>
<feature type="compositionally biased region" description="Acidic residues" evidence="1">
    <location>
        <begin position="383"/>
        <end position="397"/>
    </location>
</feature>
<evidence type="ECO:0008006" key="4">
    <source>
        <dbReference type="Google" id="ProtNLM"/>
    </source>
</evidence>
<accession>A0AAV9WDE6</accession>
<evidence type="ECO:0000256" key="1">
    <source>
        <dbReference type="SAM" id="MobiDB-lite"/>
    </source>
</evidence>
<evidence type="ECO:0000313" key="2">
    <source>
        <dbReference type="EMBL" id="KAK6505765.1"/>
    </source>
</evidence>
<dbReference type="AlphaFoldDB" id="A0AAV9WDE6"/>